<organism evidence="9 10">
    <name type="scientific">Macrococcus brunensis</name>
    <dbReference type="NCBI Taxonomy" id="198483"/>
    <lineage>
        <taxon>Bacteria</taxon>
        <taxon>Bacillati</taxon>
        <taxon>Bacillota</taxon>
        <taxon>Bacilli</taxon>
        <taxon>Bacillales</taxon>
        <taxon>Staphylococcaceae</taxon>
        <taxon>Macrococcus</taxon>
    </lineage>
</organism>
<dbReference type="GO" id="GO:0016020">
    <property type="term" value="C:membrane"/>
    <property type="evidence" value="ECO:0007669"/>
    <property type="project" value="InterPro"/>
</dbReference>
<comment type="function">
    <text evidence="4">Subunits I and II form the functional core of the enzyme complex. Electrons originating in cytochrome c are transferred via heme a and Cu(A) to the binuclear center formed by heme a3 and Cu(B).</text>
</comment>
<dbReference type="PROSITE" id="PS50857">
    <property type="entry name" value="COX2_CUA"/>
    <property type="match status" value="1"/>
</dbReference>
<dbReference type="AlphaFoldDB" id="A0A4R6BCG6"/>
<evidence type="ECO:0000256" key="2">
    <source>
        <dbReference type="ARBA" id="ARBA00022723"/>
    </source>
</evidence>
<dbReference type="PANTHER" id="PTHR42838">
    <property type="entry name" value="CYTOCHROME C OXIDASE SUBUNIT II"/>
    <property type="match status" value="1"/>
</dbReference>
<evidence type="ECO:0000256" key="1">
    <source>
        <dbReference type="ARBA" id="ARBA00004196"/>
    </source>
</evidence>
<evidence type="ECO:0000256" key="3">
    <source>
        <dbReference type="ARBA" id="ARBA00023008"/>
    </source>
</evidence>
<dbReference type="InterPro" id="IPR008972">
    <property type="entry name" value="Cupredoxin"/>
</dbReference>
<evidence type="ECO:0000259" key="8">
    <source>
        <dbReference type="PROSITE" id="PS50857"/>
    </source>
</evidence>
<dbReference type="PANTHER" id="PTHR42838:SF2">
    <property type="entry name" value="NITROUS-OXIDE REDUCTASE"/>
    <property type="match status" value="1"/>
</dbReference>
<dbReference type="SUPFAM" id="SSF49503">
    <property type="entry name" value="Cupredoxins"/>
    <property type="match status" value="1"/>
</dbReference>
<gene>
    <name evidence="9" type="ORF">ERX27_07820</name>
</gene>
<dbReference type="GO" id="GO:0005507">
    <property type="term" value="F:copper ion binding"/>
    <property type="evidence" value="ECO:0007669"/>
    <property type="project" value="InterPro"/>
</dbReference>
<dbReference type="InterPro" id="IPR002429">
    <property type="entry name" value="CcO_II-like_C"/>
</dbReference>
<keyword evidence="7" id="KW-1133">Transmembrane helix</keyword>
<evidence type="ECO:0000256" key="5">
    <source>
        <dbReference type="ARBA" id="ARBA00031399"/>
    </source>
</evidence>
<dbReference type="InterPro" id="IPR051403">
    <property type="entry name" value="NosZ/Cyto_c_oxidase_sub2"/>
</dbReference>
<reference evidence="9 10" key="1">
    <citation type="submission" date="2019-01" db="EMBL/GenBank/DDBJ databases">
        <title>Draft genome sequences of the type strains of six Macrococcus species.</title>
        <authorList>
            <person name="Mazhar S."/>
            <person name="Altermann E."/>
            <person name="Hill C."/>
            <person name="Mcauliffe O."/>
        </authorList>
    </citation>
    <scope>NUCLEOTIDE SEQUENCE [LARGE SCALE GENOMIC DNA]</scope>
    <source>
        <strain evidence="9 10">CCM4811</strain>
    </source>
</reference>
<protein>
    <recommendedName>
        <fullName evidence="5">Cytochrome aa3 subunit 2</fullName>
    </recommendedName>
</protein>
<dbReference type="InterPro" id="IPR001505">
    <property type="entry name" value="Copper_CuA"/>
</dbReference>
<dbReference type="GO" id="GO:0030313">
    <property type="term" value="C:cell envelope"/>
    <property type="evidence" value="ECO:0007669"/>
    <property type="project" value="UniProtKB-SubCell"/>
</dbReference>
<comment type="caution">
    <text evidence="9">The sequence shown here is derived from an EMBL/GenBank/DDBJ whole genome shotgun (WGS) entry which is preliminary data.</text>
</comment>
<comment type="catalytic activity">
    <reaction evidence="6">
        <text>4 Fe(II)-[cytochrome c] + O2 + 8 H(+)(in) = 4 Fe(III)-[cytochrome c] + 2 H2O + 4 H(+)(out)</text>
        <dbReference type="Rhea" id="RHEA:11436"/>
        <dbReference type="Rhea" id="RHEA-COMP:10350"/>
        <dbReference type="Rhea" id="RHEA-COMP:14399"/>
        <dbReference type="ChEBI" id="CHEBI:15377"/>
        <dbReference type="ChEBI" id="CHEBI:15378"/>
        <dbReference type="ChEBI" id="CHEBI:15379"/>
        <dbReference type="ChEBI" id="CHEBI:29033"/>
        <dbReference type="ChEBI" id="CHEBI:29034"/>
        <dbReference type="EC" id="7.1.1.9"/>
    </reaction>
</comment>
<keyword evidence="3" id="KW-0186">Copper</keyword>
<dbReference type="EMBL" id="SCWA01000013">
    <property type="protein sequence ID" value="TDL95561.1"/>
    <property type="molecule type" value="Genomic_DNA"/>
</dbReference>
<dbReference type="Pfam" id="PF00116">
    <property type="entry name" value="COX2"/>
    <property type="match status" value="1"/>
</dbReference>
<keyword evidence="7" id="KW-0472">Membrane</keyword>
<sequence length="161" mass="18002">MIVHKLEKIWLGLGMASLVLFLVIILVQAIHLGHEPAASGREFVDPELVDKHETFKNPGLHKVEGKDWDYELVFVVSAFNYNPGNVEIPKGAKVKIIATSKDVNHGFEIAHTNVNFMVVPGHISTFTKTFDKKGEYLLLCNEYCGMGHADMKSNIKVVDKK</sequence>
<keyword evidence="2" id="KW-0479">Metal-binding</keyword>
<feature type="domain" description="Cytochrome oxidase subunit II copper A binding" evidence="8">
    <location>
        <begin position="56"/>
        <end position="161"/>
    </location>
</feature>
<dbReference type="Gene3D" id="2.60.40.420">
    <property type="entry name" value="Cupredoxins - blue copper proteins"/>
    <property type="match status" value="1"/>
</dbReference>
<evidence type="ECO:0000256" key="6">
    <source>
        <dbReference type="ARBA" id="ARBA00047816"/>
    </source>
</evidence>
<evidence type="ECO:0000256" key="4">
    <source>
        <dbReference type="ARBA" id="ARBA00024688"/>
    </source>
</evidence>
<name>A0A4R6BCG6_9STAP</name>
<comment type="subcellular location">
    <subcellularLocation>
        <location evidence="1">Cell envelope</location>
    </subcellularLocation>
</comment>
<evidence type="ECO:0000313" key="9">
    <source>
        <dbReference type="EMBL" id="TDL95561.1"/>
    </source>
</evidence>
<evidence type="ECO:0000256" key="7">
    <source>
        <dbReference type="SAM" id="Phobius"/>
    </source>
</evidence>
<dbReference type="RefSeq" id="WP_133432281.1">
    <property type="nucleotide sequence ID" value="NZ_SCWA01000013.1"/>
</dbReference>
<accession>A0A4R6BCG6</accession>
<dbReference type="OrthoDB" id="9773456at2"/>
<evidence type="ECO:0000313" key="10">
    <source>
        <dbReference type="Proteomes" id="UP000295310"/>
    </source>
</evidence>
<dbReference type="PROSITE" id="PS00078">
    <property type="entry name" value="COX2"/>
    <property type="match status" value="1"/>
</dbReference>
<feature type="transmembrane region" description="Helical" evidence="7">
    <location>
        <begin position="9"/>
        <end position="30"/>
    </location>
</feature>
<dbReference type="Proteomes" id="UP000295310">
    <property type="component" value="Unassembled WGS sequence"/>
</dbReference>
<keyword evidence="7" id="KW-0812">Transmembrane</keyword>
<proteinExistence type="predicted"/>
<dbReference type="GO" id="GO:0004129">
    <property type="term" value="F:cytochrome-c oxidase activity"/>
    <property type="evidence" value="ECO:0007669"/>
    <property type="project" value="UniProtKB-EC"/>
</dbReference>
<keyword evidence="10" id="KW-1185">Reference proteome</keyword>